<keyword evidence="5 6" id="KW-0472">Membrane</keyword>
<evidence type="ECO:0000313" key="7">
    <source>
        <dbReference type="EMBL" id="AQS52106.1"/>
    </source>
</evidence>
<evidence type="ECO:0000256" key="1">
    <source>
        <dbReference type="ARBA" id="ARBA00004141"/>
    </source>
</evidence>
<keyword evidence="3 6" id="KW-0812">Transmembrane</keyword>
<evidence type="ECO:0000256" key="3">
    <source>
        <dbReference type="ARBA" id="ARBA00022692"/>
    </source>
</evidence>
<dbReference type="PANTHER" id="PTHR43461:SF1">
    <property type="entry name" value="TRANSMEMBRANE PROTEIN 256"/>
    <property type="match status" value="1"/>
</dbReference>
<name>A0A1U9K262_9BURK</name>
<proteinExistence type="inferred from homology"/>
<dbReference type="PANTHER" id="PTHR43461">
    <property type="entry name" value="TRANSMEMBRANE PROTEIN 256"/>
    <property type="match status" value="1"/>
</dbReference>
<keyword evidence="4 6" id="KW-1133">Transmembrane helix</keyword>
<evidence type="ECO:0008006" key="9">
    <source>
        <dbReference type="Google" id="ProtNLM"/>
    </source>
</evidence>
<reference evidence="7 8" key="1">
    <citation type="submission" date="2017-01" db="EMBL/GenBank/DDBJ databases">
        <title>Complete Genome Sequence of Paenalcaligenes hominis, Isolated from a paraplegic Patient with neurogenic bladder.</title>
        <authorList>
            <person name="Mukhopadhyay R."/>
            <person name="Joaquin J."/>
            <person name="Hogue R."/>
            <person name="Kilaru A."/>
            <person name="Jospin G."/>
            <person name="Mars K."/>
            <person name="Eisen J.A."/>
            <person name="Chaturvedi V."/>
        </authorList>
    </citation>
    <scope>NUCLEOTIDE SEQUENCE [LARGE SCALE GENOMIC DNA]</scope>
    <source>
        <strain evidence="7 8">15S00501</strain>
    </source>
</reference>
<feature type="transmembrane region" description="Helical" evidence="6">
    <location>
        <begin position="97"/>
        <end position="122"/>
    </location>
</feature>
<comment type="subcellular location">
    <subcellularLocation>
        <location evidence="1">Membrane</location>
        <topology evidence="1">Multi-pass membrane protein</topology>
    </subcellularLocation>
</comment>
<evidence type="ECO:0000256" key="5">
    <source>
        <dbReference type="ARBA" id="ARBA00023136"/>
    </source>
</evidence>
<dbReference type="EMBL" id="CP019697">
    <property type="protein sequence ID" value="AQS52106.1"/>
    <property type="molecule type" value="Genomic_DNA"/>
</dbReference>
<organism evidence="7 8">
    <name type="scientific">Paenalcaligenes hominis</name>
    <dbReference type="NCBI Taxonomy" id="643674"/>
    <lineage>
        <taxon>Bacteria</taxon>
        <taxon>Pseudomonadati</taxon>
        <taxon>Pseudomonadota</taxon>
        <taxon>Betaproteobacteria</taxon>
        <taxon>Burkholderiales</taxon>
        <taxon>Alcaligenaceae</taxon>
        <taxon>Paenalcaligenes</taxon>
    </lineage>
</organism>
<dbReference type="InterPro" id="IPR006696">
    <property type="entry name" value="DUF423"/>
</dbReference>
<protein>
    <recommendedName>
        <fullName evidence="9">DUF423 domain-containing protein</fullName>
    </recommendedName>
</protein>
<dbReference type="STRING" id="643674.PAEH1_12225"/>
<dbReference type="AlphaFoldDB" id="A0A1U9K262"/>
<dbReference type="KEGG" id="phn:PAEH1_12225"/>
<evidence type="ECO:0000256" key="6">
    <source>
        <dbReference type="SAM" id="Phobius"/>
    </source>
</evidence>
<evidence type="ECO:0000256" key="4">
    <source>
        <dbReference type="ARBA" id="ARBA00022989"/>
    </source>
</evidence>
<dbReference type="Proteomes" id="UP000189369">
    <property type="component" value="Chromosome"/>
</dbReference>
<comment type="similarity">
    <text evidence="2">Belongs to the UPF0382 family.</text>
</comment>
<feature type="transmembrane region" description="Helical" evidence="6">
    <location>
        <begin position="43"/>
        <end position="64"/>
    </location>
</feature>
<accession>A0A1U9K262</accession>
<dbReference type="Pfam" id="PF04241">
    <property type="entry name" value="DUF423"/>
    <property type="match status" value="1"/>
</dbReference>
<evidence type="ECO:0000313" key="8">
    <source>
        <dbReference type="Proteomes" id="UP000189369"/>
    </source>
</evidence>
<gene>
    <name evidence="7" type="ORF">PAEH1_12225</name>
</gene>
<dbReference type="GO" id="GO:0016020">
    <property type="term" value="C:membrane"/>
    <property type="evidence" value="ECO:0007669"/>
    <property type="project" value="UniProtKB-SubCell"/>
</dbReference>
<sequence>MHASLQIAVAAFLLLVSVATGAFGSHALAGRVDLNMLAVWQTAVQYLSLHAVALLALASAQAYLQPRLQHLAFSLLLVGTLLFSGSLLLLVLSEQRWLGMITPIGGVLMLGGWGLVLLAAVAHYHQHNKKR</sequence>
<evidence type="ECO:0000256" key="2">
    <source>
        <dbReference type="ARBA" id="ARBA00009694"/>
    </source>
</evidence>
<feature type="transmembrane region" description="Helical" evidence="6">
    <location>
        <begin position="71"/>
        <end position="91"/>
    </location>
</feature>